<feature type="region of interest" description="Disordered" evidence="10">
    <location>
        <begin position="975"/>
        <end position="1007"/>
    </location>
</feature>
<dbReference type="SMART" id="SM00310">
    <property type="entry name" value="PTBI"/>
    <property type="match status" value="1"/>
</dbReference>
<feature type="compositionally biased region" description="Polar residues" evidence="10">
    <location>
        <begin position="1364"/>
        <end position="1402"/>
    </location>
</feature>
<name>A0A9P0A670_BEMTA</name>
<organism evidence="12 13">
    <name type="scientific">Bemisia tabaci</name>
    <name type="common">Sweetpotato whitefly</name>
    <name type="synonym">Aleurodes tabaci</name>
    <dbReference type="NCBI Taxonomy" id="7038"/>
    <lineage>
        <taxon>Eukaryota</taxon>
        <taxon>Metazoa</taxon>
        <taxon>Ecdysozoa</taxon>
        <taxon>Arthropoda</taxon>
        <taxon>Hexapoda</taxon>
        <taxon>Insecta</taxon>
        <taxon>Pterygota</taxon>
        <taxon>Neoptera</taxon>
        <taxon>Paraneoptera</taxon>
        <taxon>Hemiptera</taxon>
        <taxon>Sternorrhyncha</taxon>
        <taxon>Aleyrodoidea</taxon>
        <taxon>Aleyrodidae</taxon>
        <taxon>Aleyrodinae</taxon>
        <taxon>Bemisia</taxon>
    </lineage>
</organism>
<feature type="compositionally biased region" description="Polar residues" evidence="10">
    <location>
        <begin position="832"/>
        <end position="844"/>
    </location>
</feature>
<feature type="region of interest" description="Disordered" evidence="10">
    <location>
        <begin position="1188"/>
        <end position="1209"/>
    </location>
</feature>
<feature type="region of interest" description="Disordered" evidence="10">
    <location>
        <begin position="829"/>
        <end position="871"/>
    </location>
</feature>
<proteinExistence type="predicted"/>
<keyword evidence="7" id="KW-0896">Oogenesis</keyword>
<dbReference type="InterPro" id="IPR001849">
    <property type="entry name" value="PH_domain"/>
</dbReference>
<protein>
    <recommendedName>
        <fullName evidence="2">Insulin receptor substrate 1</fullName>
    </recommendedName>
    <alternativeName>
        <fullName evidence="8">Protein chico</fullName>
    </alternativeName>
</protein>
<keyword evidence="6" id="KW-0221">Differentiation</keyword>
<dbReference type="Proteomes" id="UP001152759">
    <property type="component" value="Chromosome 2"/>
</dbReference>
<keyword evidence="3" id="KW-0597">Phosphoprotein</keyword>
<dbReference type="Pfam" id="PF02174">
    <property type="entry name" value="IRS"/>
    <property type="match status" value="1"/>
</dbReference>
<feature type="compositionally biased region" description="Polar residues" evidence="10">
    <location>
        <begin position="397"/>
        <end position="409"/>
    </location>
</feature>
<feature type="compositionally biased region" description="Polar residues" evidence="10">
    <location>
        <begin position="1280"/>
        <end position="1298"/>
    </location>
</feature>
<feature type="compositionally biased region" description="Polar residues" evidence="10">
    <location>
        <begin position="353"/>
        <end position="365"/>
    </location>
</feature>
<dbReference type="Gene3D" id="2.30.29.30">
    <property type="entry name" value="Pleckstrin-homology domain (PH domain)/Phosphotyrosine-binding domain (PTB)"/>
    <property type="match status" value="2"/>
</dbReference>
<feature type="compositionally biased region" description="Low complexity" evidence="10">
    <location>
        <begin position="1046"/>
        <end position="1062"/>
    </location>
</feature>
<dbReference type="PRINTS" id="PR00628">
    <property type="entry name" value="INSULINRSI"/>
</dbReference>
<comment type="subunit">
    <text evidence="1">Bindings to phosphatidylinositol 3-kinase and SHP2.</text>
</comment>
<feature type="compositionally biased region" description="Polar residues" evidence="10">
    <location>
        <begin position="319"/>
        <end position="341"/>
    </location>
</feature>
<dbReference type="GO" id="GO:0005829">
    <property type="term" value="C:cytosol"/>
    <property type="evidence" value="ECO:0007669"/>
    <property type="project" value="TreeGrafter"/>
</dbReference>
<dbReference type="InterPro" id="IPR002404">
    <property type="entry name" value="IRS_PTB"/>
</dbReference>
<feature type="compositionally biased region" description="Low complexity" evidence="10">
    <location>
        <begin position="576"/>
        <end position="591"/>
    </location>
</feature>
<evidence type="ECO:0000256" key="5">
    <source>
        <dbReference type="ARBA" id="ARBA00022737"/>
    </source>
</evidence>
<feature type="region of interest" description="Disordered" evidence="10">
    <location>
        <begin position="656"/>
        <end position="675"/>
    </location>
</feature>
<dbReference type="CDD" id="cd01204">
    <property type="entry name" value="PTB_IRS"/>
    <property type="match status" value="1"/>
</dbReference>
<comment type="function">
    <text evidence="9">Activates phosphatidylinositol 3-kinase when bound to the regulatory p85 subunit. May mediate the control of various cellular processes by insulin-like peptides. When phosphorylated by the insulin receptor binds specifically to various cellular proteins containing SH2 domains. Involved in control of cell proliferation, cell size, and body and organ growth throughout development. Also has a role in a signaling pathway controlling the physiological response required to endure periods of low nutrient conditions. Insulin/insulin-like growth factor (IGF) signaling pathway has a role in regulating aging and is necessary in the ovary for vitellogenic maturation.</text>
</comment>
<dbReference type="EMBL" id="OU963863">
    <property type="protein sequence ID" value="CAH0384185.1"/>
    <property type="molecule type" value="Genomic_DNA"/>
</dbReference>
<evidence type="ECO:0000256" key="8">
    <source>
        <dbReference type="ARBA" id="ARBA00033282"/>
    </source>
</evidence>
<feature type="compositionally biased region" description="Low complexity" evidence="10">
    <location>
        <begin position="306"/>
        <end position="315"/>
    </location>
</feature>
<evidence type="ECO:0000256" key="9">
    <source>
        <dbReference type="ARBA" id="ARBA00046145"/>
    </source>
</evidence>
<dbReference type="GO" id="GO:0043548">
    <property type="term" value="F:phosphatidylinositol 3-kinase binding"/>
    <property type="evidence" value="ECO:0007669"/>
    <property type="project" value="TreeGrafter"/>
</dbReference>
<dbReference type="GO" id="GO:0005158">
    <property type="term" value="F:insulin receptor binding"/>
    <property type="evidence" value="ECO:0007669"/>
    <property type="project" value="InterPro"/>
</dbReference>
<dbReference type="PANTHER" id="PTHR10614:SF13">
    <property type="entry name" value="INSULIN RECEPTOR SUBSTRATE 1"/>
    <property type="match status" value="1"/>
</dbReference>
<feature type="compositionally biased region" description="Low complexity" evidence="10">
    <location>
        <begin position="382"/>
        <end position="396"/>
    </location>
</feature>
<dbReference type="PROSITE" id="PS51064">
    <property type="entry name" value="IRS_PTB"/>
    <property type="match status" value="1"/>
</dbReference>
<feature type="region of interest" description="Disordered" evidence="10">
    <location>
        <begin position="1041"/>
        <end position="1062"/>
    </location>
</feature>
<evidence type="ECO:0000259" key="11">
    <source>
        <dbReference type="PROSITE" id="PS51064"/>
    </source>
</evidence>
<feature type="domain" description="IRS-type PTB" evidence="11">
    <location>
        <begin position="151"/>
        <end position="259"/>
    </location>
</feature>
<evidence type="ECO:0000256" key="1">
    <source>
        <dbReference type="ARBA" id="ARBA00011440"/>
    </source>
</evidence>
<dbReference type="GO" id="GO:0005886">
    <property type="term" value="C:plasma membrane"/>
    <property type="evidence" value="ECO:0007669"/>
    <property type="project" value="TreeGrafter"/>
</dbReference>
<keyword evidence="5" id="KW-0677">Repeat</keyword>
<evidence type="ECO:0000256" key="2">
    <source>
        <dbReference type="ARBA" id="ARBA00015710"/>
    </source>
</evidence>
<evidence type="ECO:0000256" key="6">
    <source>
        <dbReference type="ARBA" id="ARBA00022782"/>
    </source>
</evidence>
<feature type="region of interest" description="Disordered" evidence="10">
    <location>
        <begin position="1341"/>
        <end position="1402"/>
    </location>
</feature>
<feature type="region of interest" description="Disordered" evidence="10">
    <location>
        <begin position="494"/>
        <end position="546"/>
    </location>
</feature>
<feature type="compositionally biased region" description="Polar residues" evidence="10">
    <location>
        <begin position="1309"/>
        <end position="1320"/>
    </location>
</feature>
<evidence type="ECO:0000256" key="10">
    <source>
        <dbReference type="SAM" id="MobiDB-lite"/>
    </source>
</evidence>
<feature type="compositionally biased region" description="Polar residues" evidence="10">
    <location>
        <begin position="513"/>
        <end position="545"/>
    </location>
</feature>
<evidence type="ECO:0000256" key="7">
    <source>
        <dbReference type="ARBA" id="ARBA00022943"/>
    </source>
</evidence>
<reference evidence="12" key="1">
    <citation type="submission" date="2021-12" db="EMBL/GenBank/DDBJ databases">
        <authorList>
            <person name="King R."/>
        </authorList>
    </citation>
    <scope>NUCLEOTIDE SEQUENCE</scope>
</reference>
<dbReference type="InterPro" id="IPR039011">
    <property type="entry name" value="IRS"/>
</dbReference>
<sequence length="1402" mass="151771">MSSTQSNNNTCLQGEVLRMGTHKKLKVKWSRNGQGLTVSAVWSSHIPTMKKRFFVIRGETETSCGCLEYYESERKYKLHQPPKKIIRLKYCFNINKRNDLKIKNVLSLYTKSDCLSIIFEKEEVCNDWLKTLLALQYGSDFTDGQELQPQFAHVWHVNMQKRELGNSRNILGPHLLCLTDRTLSLIKITGDDEPSSENLDFPLSSIRRCGDFSSFLYVEVGQMSVTGPGNLWMEAEDEVIAKNMHHAILNVCANSSSRKPDVHPKGRIRSFSINEASKPIEVSRSSNGAHCVGGENVVVHHQRTLSDPLSPLPSLNARRASTGNGPNLKRTSASTLNNNSNMRERCDSMPSRARSNTETSQSQGGSRAHMNRPHTVYTRGLSYSPPVASSPVSPQSGGCSTDSAGSSLSIDGDGEPWGGDDSTANESSLVSGVGTGRYCHSITPDEPAIMEENSDDYGQWNGEDAKLNNYMPMNRSTTGHFSLQIQPASNLSNASYRKYPHSNSSFKSHSPSQGSFSDSLIANATSPAEQSAYTPMSPGESQDTIDSYVPMAPTFGDDGYVNMNSNPNKKRGGSHSLAGSTTSITSGTPSTDLRFSEYHLDKVKSYFSPMEDDHEEQRPTRAYSIGSRPEKFKNKNARMEHVEKSDNSRVRAFSVGSRPNIRPNIPKKPPAFVSSSLSSMEQSDDLMEIDFSQNNKKNKKKKSYEHLIVPSVMSSSASSYSTAEGSLMDISPRCSPKLGISCAMKTGSPDLAPSPPRASFTKNYIGRSPPKSAHHSHSLLDHHLPRLSPPGHSYYISPTLHKVSEAPVGYVDMCPGAGGELLLAASPPRHASNLTQGDSNTSSYVDMKPGAEQPRVSKKELNPRPQNFPTIKPALLSTIGKVPHVTKWDTKPDAPADESKVNDYMEMDMKKNPTAEDNNNKNAGLSVVLTDTGDAKQASQGYVEMNWNASSKVSSEKLSSSIENQDYINMNLGQERKKDTKTRKTLNKGRYSSQPISIKGSSANDSVTSPVSVISRKLSTGASPKIPSFLPVGFRASMTRWDSKESSSSSSGVNTPTNSNSTMFPLILSCPTSPSQENYEMCPKIPVDATSGTVKISYPTNASIAAANSNASKSLESVQEVENTSDYVNYNPKTSKLEDNSNYTVMKSRKMPASMSRKSSVPANLGTSSKIRMIDKLQKSLTCLSLSSSLTSSTSSGSNTKNSVNATSVSNCSNSITSNVSSNASDSSCNYCAISANNANTPQNLTKVPSVAMTYDNISSSLNTATTKSAVSLAAKLSETSSSVPAPSQSLASSNANETLKGEDKSELSRQTSSSGSCSDASIVSSTPFFGSIKPPTVSHEKEIQYATLDLPRSDSEEGIGKSENGSKSSSDQSANQTTYTEIDFSKSASASGASTDSNQRR</sequence>
<feature type="compositionally biased region" description="Low complexity" evidence="10">
    <location>
        <begin position="501"/>
        <end position="512"/>
    </location>
</feature>
<dbReference type="GO" id="GO:0008286">
    <property type="term" value="P:insulin receptor signaling pathway"/>
    <property type="evidence" value="ECO:0007669"/>
    <property type="project" value="InterPro"/>
</dbReference>
<dbReference type="InterPro" id="IPR011993">
    <property type="entry name" value="PH-like_dom_sf"/>
</dbReference>
<keyword evidence="4" id="KW-0341">Growth regulation</keyword>
<gene>
    <name evidence="12" type="ORF">BEMITA_LOCUS3552</name>
</gene>
<accession>A0A9P0A670</accession>
<evidence type="ECO:0000313" key="13">
    <source>
        <dbReference type="Proteomes" id="UP001152759"/>
    </source>
</evidence>
<feature type="compositionally biased region" description="Basic and acidic residues" evidence="10">
    <location>
        <begin position="1352"/>
        <end position="1361"/>
    </location>
</feature>
<keyword evidence="13" id="KW-1185">Reference proteome</keyword>
<dbReference type="PANTHER" id="PTHR10614">
    <property type="entry name" value="INSULIN RECEPTOR SUBSTRATE"/>
    <property type="match status" value="1"/>
</dbReference>
<feature type="region of interest" description="Disordered" evidence="10">
    <location>
        <begin position="1280"/>
        <end position="1320"/>
    </location>
</feature>
<dbReference type="SMART" id="SM00233">
    <property type="entry name" value="PH"/>
    <property type="match status" value="1"/>
</dbReference>
<dbReference type="SUPFAM" id="SSF50729">
    <property type="entry name" value="PH domain-like"/>
    <property type="match status" value="2"/>
</dbReference>
<evidence type="ECO:0000256" key="3">
    <source>
        <dbReference type="ARBA" id="ARBA00022553"/>
    </source>
</evidence>
<feature type="region of interest" description="Disordered" evidence="10">
    <location>
        <begin position="306"/>
        <end position="432"/>
    </location>
</feature>
<dbReference type="SMART" id="SM01244">
    <property type="entry name" value="IRS"/>
    <property type="match status" value="1"/>
</dbReference>
<feature type="region of interest" description="Disordered" evidence="10">
    <location>
        <begin position="562"/>
        <end position="592"/>
    </location>
</feature>
<evidence type="ECO:0000313" key="12">
    <source>
        <dbReference type="EMBL" id="CAH0384185.1"/>
    </source>
</evidence>
<dbReference type="GO" id="GO:0048477">
    <property type="term" value="P:oogenesis"/>
    <property type="evidence" value="ECO:0007669"/>
    <property type="project" value="UniProtKB-KW"/>
</dbReference>
<evidence type="ECO:0000256" key="4">
    <source>
        <dbReference type="ARBA" id="ARBA00022604"/>
    </source>
</evidence>
<feature type="compositionally biased region" description="Polar residues" evidence="10">
    <location>
        <begin position="990"/>
        <end position="1007"/>
    </location>
</feature>